<dbReference type="PANTHER" id="PTHR31632">
    <property type="entry name" value="IRON TRANSPORTER FTH1"/>
    <property type="match status" value="1"/>
</dbReference>
<evidence type="ECO:0000313" key="10">
    <source>
        <dbReference type="Proteomes" id="UP001182556"/>
    </source>
</evidence>
<evidence type="ECO:0000256" key="5">
    <source>
        <dbReference type="ARBA" id="ARBA00022989"/>
    </source>
</evidence>
<keyword evidence="6 8" id="KW-0472">Membrane</keyword>
<comment type="similarity">
    <text evidence="2">Belongs to the oxidase-dependent Fe transporter (OFeT) (TC 9.A.10.1) family.</text>
</comment>
<keyword evidence="10" id="KW-1185">Reference proteome</keyword>
<feature type="transmembrane region" description="Helical" evidence="8">
    <location>
        <begin position="6"/>
        <end position="32"/>
    </location>
</feature>
<dbReference type="PANTHER" id="PTHR31632:SF2">
    <property type="entry name" value="PLASMA MEMBRANE IRON PERMEASE"/>
    <property type="match status" value="1"/>
</dbReference>
<evidence type="ECO:0000256" key="8">
    <source>
        <dbReference type="SAM" id="Phobius"/>
    </source>
</evidence>
<evidence type="ECO:0000256" key="1">
    <source>
        <dbReference type="ARBA" id="ARBA00004141"/>
    </source>
</evidence>
<evidence type="ECO:0000256" key="2">
    <source>
        <dbReference type="ARBA" id="ARBA00008333"/>
    </source>
</evidence>
<keyword evidence="3" id="KW-0408">Iron</keyword>
<evidence type="ECO:0000256" key="4">
    <source>
        <dbReference type="ARBA" id="ARBA00022692"/>
    </source>
</evidence>
<sequence length="427" mass="46670">MAKDLFSVPIFFIVFREMIEAAIIVSVLLSFVEQLMTSGRITSTARDNSLSPSGSGTNSVDDSPGETDDLKTRQVLIKRMRTQIWAGALIGFAIALCIGAAFIAVFYTSVRDLWAGTEQLWEGVFSIIAAILIFVMGLAFLKMDQSRVKWRIKLAQAFEQSHESAIAARGSSGKFRFGWLRGNKNADKEARSGKWALFLLPFITVLREGLEAIIFVGGVSLSAPASSIPIPVVVGLICGGIVGYIIYRTGSSTTIHWFLIVSTFILFLIGAGLASKGVGFFQYYVFAKGVGGDVAETGDGPGSFRTKGNVWHLTYGNPEPSSPSTNGGWQIFNAIFGWTNNATLGTVLTYVFYWIAIMAALIYLKWAEGRVSFCGLKSAARKRLDSYQNDAYQGGSIVEEKKSRTDDMDTPSTENRVPVLDENNELR</sequence>
<keyword evidence="4 8" id="KW-0812">Transmembrane</keyword>
<feature type="transmembrane region" description="Helical" evidence="8">
    <location>
        <begin position="342"/>
        <end position="364"/>
    </location>
</feature>
<dbReference type="Proteomes" id="UP001182556">
    <property type="component" value="Unassembled WGS sequence"/>
</dbReference>
<dbReference type="GO" id="GO:0015093">
    <property type="term" value="F:ferrous iron transmembrane transporter activity"/>
    <property type="evidence" value="ECO:0007669"/>
    <property type="project" value="TreeGrafter"/>
</dbReference>
<feature type="region of interest" description="Disordered" evidence="7">
    <location>
        <begin position="395"/>
        <end position="427"/>
    </location>
</feature>
<reference evidence="9" key="1">
    <citation type="submission" date="2023-02" db="EMBL/GenBank/DDBJ databases">
        <title>Identification and recombinant expression of a fungal hydrolase from Papiliotrema laurentii that hydrolyzes apple cutin and clears colloidal polyester polyurethane.</title>
        <authorList>
            <consortium name="DOE Joint Genome Institute"/>
            <person name="Roman V.A."/>
            <person name="Bojanowski C."/>
            <person name="Crable B.R."/>
            <person name="Wagner D.N."/>
            <person name="Hung C.S."/>
            <person name="Nadeau L.J."/>
            <person name="Schratz L."/>
            <person name="Haridas S."/>
            <person name="Pangilinan J."/>
            <person name="Lipzen A."/>
            <person name="Na H."/>
            <person name="Yan M."/>
            <person name="Ng V."/>
            <person name="Grigoriev I.V."/>
            <person name="Spatafora J.W."/>
            <person name="Barlow D."/>
            <person name="Biffinger J."/>
            <person name="Kelley-Loughnane N."/>
            <person name="Varaljay V.A."/>
            <person name="Crookes-Goodson W.J."/>
        </authorList>
    </citation>
    <scope>NUCLEOTIDE SEQUENCE</scope>
    <source>
        <strain evidence="9">5307AH</strain>
    </source>
</reference>
<dbReference type="EMBL" id="JAODAN010000003">
    <property type="protein sequence ID" value="KAK1925813.1"/>
    <property type="molecule type" value="Genomic_DNA"/>
</dbReference>
<keyword evidence="3" id="KW-0410">Iron transport</keyword>
<name>A0AAD9FTE9_PAPLA</name>
<protein>
    <submittedName>
        <fullName evidence="9">Iron transporter</fullName>
    </submittedName>
</protein>
<gene>
    <name evidence="9" type="ORF">DB88DRAFT_471802</name>
</gene>
<feature type="region of interest" description="Disordered" evidence="7">
    <location>
        <begin position="44"/>
        <end position="67"/>
    </location>
</feature>
<proteinExistence type="inferred from homology"/>
<keyword evidence="3" id="KW-0406">Ion transport</keyword>
<evidence type="ECO:0000256" key="7">
    <source>
        <dbReference type="SAM" id="MobiDB-lite"/>
    </source>
</evidence>
<comment type="subcellular location">
    <subcellularLocation>
        <location evidence="1">Membrane</location>
        <topology evidence="1">Multi-pass membrane protein</topology>
    </subcellularLocation>
</comment>
<dbReference type="Pfam" id="PF03239">
    <property type="entry name" value="FTR1"/>
    <property type="match status" value="1"/>
</dbReference>
<keyword evidence="3" id="KW-0813">Transport</keyword>
<feature type="compositionally biased region" description="Polar residues" evidence="7">
    <location>
        <begin position="44"/>
        <end position="61"/>
    </location>
</feature>
<keyword evidence="5 8" id="KW-1133">Transmembrane helix</keyword>
<accession>A0AAD9FTE9</accession>
<dbReference type="GO" id="GO:0033573">
    <property type="term" value="C:high-affinity iron permease complex"/>
    <property type="evidence" value="ECO:0007669"/>
    <property type="project" value="InterPro"/>
</dbReference>
<evidence type="ECO:0000256" key="6">
    <source>
        <dbReference type="ARBA" id="ARBA00023136"/>
    </source>
</evidence>
<comment type="caution">
    <text evidence="9">The sequence shown here is derived from an EMBL/GenBank/DDBJ whole genome shotgun (WGS) entry which is preliminary data.</text>
</comment>
<feature type="transmembrane region" description="Helical" evidence="8">
    <location>
        <begin position="120"/>
        <end position="141"/>
    </location>
</feature>
<feature type="transmembrane region" description="Helical" evidence="8">
    <location>
        <begin position="254"/>
        <end position="274"/>
    </location>
</feature>
<feature type="transmembrane region" description="Helical" evidence="8">
    <location>
        <begin position="228"/>
        <end position="247"/>
    </location>
</feature>
<feature type="compositionally biased region" description="Basic and acidic residues" evidence="7">
    <location>
        <begin position="398"/>
        <end position="407"/>
    </location>
</feature>
<dbReference type="InterPro" id="IPR004923">
    <property type="entry name" value="FTR1/Fip1/EfeU"/>
</dbReference>
<feature type="transmembrane region" description="Helical" evidence="8">
    <location>
        <begin position="195"/>
        <end position="216"/>
    </location>
</feature>
<organism evidence="9 10">
    <name type="scientific">Papiliotrema laurentii</name>
    <name type="common">Cryptococcus laurentii</name>
    <dbReference type="NCBI Taxonomy" id="5418"/>
    <lineage>
        <taxon>Eukaryota</taxon>
        <taxon>Fungi</taxon>
        <taxon>Dikarya</taxon>
        <taxon>Basidiomycota</taxon>
        <taxon>Agaricomycotina</taxon>
        <taxon>Tremellomycetes</taxon>
        <taxon>Tremellales</taxon>
        <taxon>Rhynchogastremaceae</taxon>
        <taxon>Papiliotrema</taxon>
    </lineage>
</organism>
<evidence type="ECO:0000313" key="9">
    <source>
        <dbReference type="EMBL" id="KAK1925813.1"/>
    </source>
</evidence>
<evidence type="ECO:0000256" key="3">
    <source>
        <dbReference type="ARBA" id="ARBA00022496"/>
    </source>
</evidence>
<dbReference type="AlphaFoldDB" id="A0AAD9FTE9"/>
<feature type="transmembrane region" description="Helical" evidence="8">
    <location>
        <begin position="84"/>
        <end position="108"/>
    </location>
</feature>